<dbReference type="GO" id="GO:0019228">
    <property type="term" value="P:neuronal action potential"/>
    <property type="evidence" value="ECO:0007669"/>
    <property type="project" value="TreeGrafter"/>
</dbReference>
<evidence type="ECO:0000256" key="1">
    <source>
        <dbReference type="ARBA" id="ARBA00004141"/>
    </source>
</evidence>
<evidence type="ECO:0000256" key="2">
    <source>
        <dbReference type="ARBA" id="ARBA00022692"/>
    </source>
</evidence>
<dbReference type="Gene3D" id="1.10.287.70">
    <property type="match status" value="1"/>
</dbReference>
<dbReference type="PANTHER" id="PTHR10037:SF288">
    <property type="entry name" value="SODIUM CHANNEL PROTEIN PARA"/>
    <property type="match status" value="1"/>
</dbReference>
<dbReference type="WBParaSite" id="MCU_002347-RA">
    <property type="protein sequence ID" value="MCU_002347-RA"/>
    <property type="gene ID" value="MCU_002347"/>
</dbReference>
<keyword evidence="3 5" id="KW-1133">Transmembrane helix</keyword>
<evidence type="ECO:0000256" key="5">
    <source>
        <dbReference type="SAM" id="Phobius"/>
    </source>
</evidence>
<dbReference type="GO" id="GO:0086010">
    <property type="term" value="P:membrane depolarization during action potential"/>
    <property type="evidence" value="ECO:0007669"/>
    <property type="project" value="TreeGrafter"/>
</dbReference>
<keyword evidence="4 5" id="KW-0472">Membrane</keyword>
<keyword evidence="2 5" id="KW-0812">Transmembrane</keyword>
<dbReference type="GO" id="GO:0001518">
    <property type="term" value="C:voltage-gated sodium channel complex"/>
    <property type="evidence" value="ECO:0007669"/>
    <property type="project" value="TreeGrafter"/>
</dbReference>
<dbReference type="InterPro" id="IPR005821">
    <property type="entry name" value="Ion_trans_dom"/>
</dbReference>
<protein>
    <submittedName>
        <fullName evidence="7">Ion_trans domain-containing protein</fullName>
    </submittedName>
</protein>
<dbReference type="Pfam" id="PF00520">
    <property type="entry name" value="Ion_trans"/>
    <property type="match status" value="1"/>
</dbReference>
<name>A0A5K3EQS3_MESCO</name>
<evidence type="ECO:0000259" key="6">
    <source>
        <dbReference type="Pfam" id="PF00520"/>
    </source>
</evidence>
<sequence>PVGFICKQTRTGNPNFGYTNFDNFASALLCSFRLITQDFWESLYQLVLRANGPTHVFFFAMVIFLGSFYLLNIILAIVSMSYEQVCKQDLEAEDEL</sequence>
<evidence type="ECO:0000256" key="3">
    <source>
        <dbReference type="ARBA" id="ARBA00022989"/>
    </source>
</evidence>
<evidence type="ECO:0000256" key="4">
    <source>
        <dbReference type="ARBA" id="ARBA00023136"/>
    </source>
</evidence>
<evidence type="ECO:0000313" key="7">
    <source>
        <dbReference type="WBParaSite" id="MCU_002347-RA"/>
    </source>
</evidence>
<feature type="domain" description="Ion transport" evidence="6">
    <location>
        <begin position="9"/>
        <end position="85"/>
    </location>
</feature>
<dbReference type="PANTHER" id="PTHR10037">
    <property type="entry name" value="VOLTAGE-GATED CATION CHANNEL CALCIUM AND SODIUM"/>
    <property type="match status" value="1"/>
</dbReference>
<accession>A0A5K3EQS3</accession>
<comment type="subcellular location">
    <subcellularLocation>
        <location evidence="1">Membrane</location>
        <topology evidence="1">Multi-pass membrane protein</topology>
    </subcellularLocation>
</comment>
<dbReference type="InterPro" id="IPR043203">
    <property type="entry name" value="VGCC_Ca_Na"/>
</dbReference>
<organism evidence="7">
    <name type="scientific">Mesocestoides corti</name>
    <name type="common">Flatworm</name>
    <dbReference type="NCBI Taxonomy" id="53468"/>
    <lineage>
        <taxon>Eukaryota</taxon>
        <taxon>Metazoa</taxon>
        <taxon>Spiralia</taxon>
        <taxon>Lophotrochozoa</taxon>
        <taxon>Platyhelminthes</taxon>
        <taxon>Cestoda</taxon>
        <taxon>Eucestoda</taxon>
        <taxon>Cyclophyllidea</taxon>
        <taxon>Mesocestoididae</taxon>
        <taxon>Mesocestoides</taxon>
    </lineage>
</organism>
<dbReference type="GO" id="GO:0005248">
    <property type="term" value="F:voltage-gated sodium channel activity"/>
    <property type="evidence" value="ECO:0007669"/>
    <property type="project" value="TreeGrafter"/>
</dbReference>
<feature type="transmembrane region" description="Helical" evidence="5">
    <location>
        <begin position="56"/>
        <end position="78"/>
    </location>
</feature>
<reference evidence="7" key="1">
    <citation type="submission" date="2019-11" db="UniProtKB">
        <authorList>
            <consortium name="WormBaseParasite"/>
        </authorList>
    </citation>
    <scope>IDENTIFICATION</scope>
</reference>
<dbReference type="AlphaFoldDB" id="A0A5K3EQS3"/>
<proteinExistence type="predicted"/>